<dbReference type="RefSeq" id="WP_166095802.1">
    <property type="nucleotide sequence ID" value="NZ_CP049871.1"/>
</dbReference>
<dbReference type="KEGG" id="ssin:G7078_10430"/>
<evidence type="ECO:0000256" key="1">
    <source>
        <dbReference type="SAM" id="MobiDB-lite"/>
    </source>
</evidence>
<proteinExistence type="predicted"/>
<name>A0A6G7ZQF8_9SPHN</name>
<keyword evidence="3" id="KW-1185">Reference proteome</keyword>
<dbReference type="AlphaFoldDB" id="A0A6G7ZQF8"/>
<dbReference type="EMBL" id="CP049871">
    <property type="protein sequence ID" value="QIL03152.1"/>
    <property type="molecule type" value="Genomic_DNA"/>
</dbReference>
<evidence type="ECO:0000313" key="3">
    <source>
        <dbReference type="Proteomes" id="UP000502502"/>
    </source>
</evidence>
<gene>
    <name evidence="2" type="ORF">G7078_10430</name>
</gene>
<feature type="compositionally biased region" description="Low complexity" evidence="1">
    <location>
        <begin position="108"/>
        <end position="117"/>
    </location>
</feature>
<reference evidence="2 3" key="1">
    <citation type="submission" date="2020-03" db="EMBL/GenBank/DDBJ databases">
        <title>Sphingomonas sp. nov., isolated from fish.</title>
        <authorList>
            <person name="Hyun D.-W."/>
            <person name="Bae J.-W."/>
        </authorList>
    </citation>
    <scope>NUCLEOTIDE SEQUENCE [LARGE SCALE GENOMIC DNA]</scope>
    <source>
        <strain evidence="2 3">HDW15C</strain>
    </source>
</reference>
<evidence type="ECO:0000313" key="2">
    <source>
        <dbReference type="EMBL" id="QIL03152.1"/>
    </source>
</evidence>
<accession>A0A6G7ZQF8</accession>
<dbReference type="Proteomes" id="UP000502502">
    <property type="component" value="Chromosome"/>
</dbReference>
<organism evidence="2 3">
    <name type="scientific">Sphingomonas sinipercae</name>
    <dbReference type="NCBI Taxonomy" id="2714944"/>
    <lineage>
        <taxon>Bacteria</taxon>
        <taxon>Pseudomonadati</taxon>
        <taxon>Pseudomonadota</taxon>
        <taxon>Alphaproteobacteria</taxon>
        <taxon>Sphingomonadales</taxon>
        <taxon>Sphingomonadaceae</taxon>
        <taxon>Sphingomonas</taxon>
    </lineage>
</organism>
<feature type="region of interest" description="Disordered" evidence="1">
    <location>
        <begin position="107"/>
        <end position="127"/>
    </location>
</feature>
<protein>
    <submittedName>
        <fullName evidence="2">Uncharacterized protein</fullName>
    </submittedName>
</protein>
<sequence>MAQPPAAPIQVPSELSDPATINKLGNAVQALPGVLLDLKVGELQAALEGRRATAAEKRMTVRDMGRRDDPNFERNLKQQVAQAGPMLEASMKALVAALPQMMGGLQQAADAAKRAGANMPSPTYPKR</sequence>